<dbReference type="InterPro" id="IPR002068">
    <property type="entry name" value="A-crystallin/Hsp20_dom"/>
</dbReference>
<accession>A0A5N6LQZ9</accession>
<comment type="similarity">
    <text evidence="6 7">Belongs to the small heat shock protein (HSP20) family.</text>
</comment>
<dbReference type="PROSITE" id="PS01031">
    <property type="entry name" value="SHSP"/>
    <property type="match status" value="1"/>
</dbReference>
<dbReference type="PANTHER" id="PTHR46733:SF2">
    <property type="entry name" value="25.3 KDA HEAT SHOCK PROTEIN, CHLOROPLASTIC-LIKE"/>
    <property type="match status" value="1"/>
</dbReference>
<keyword evidence="1" id="KW-0479">Metal-binding</keyword>
<name>A0A5N6LQZ9_9ASTR</name>
<evidence type="ECO:0000313" key="12">
    <source>
        <dbReference type="Proteomes" id="UP000326396"/>
    </source>
</evidence>
<evidence type="ECO:0000256" key="5">
    <source>
        <dbReference type="PROSITE-ProRule" id="PRU00027"/>
    </source>
</evidence>
<evidence type="ECO:0000313" key="11">
    <source>
        <dbReference type="EMBL" id="KAD2803981.1"/>
    </source>
</evidence>
<evidence type="ECO:0000256" key="8">
    <source>
        <dbReference type="SAM" id="MobiDB-lite"/>
    </source>
</evidence>
<dbReference type="Pfam" id="PF02892">
    <property type="entry name" value="zf-BED"/>
    <property type="match status" value="1"/>
</dbReference>
<evidence type="ECO:0000256" key="2">
    <source>
        <dbReference type="ARBA" id="ARBA00022771"/>
    </source>
</evidence>
<dbReference type="PANTHER" id="PTHR46733">
    <property type="entry name" value="26.5 KDA HEAT SHOCK PROTEIN, MITOCHONDRIAL"/>
    <property type="match status" value="1"/>
</dbReference>
<dbReference type="OrthoDB" id="1431247at2759"/>
<dbReference type="CDD" id="cd06464">
    <property type="entry name" value="ACD_sHsps-like"/>
    <property type="match status" value="1"/>
</dbReference>
<keyword evidence="12" id="KW-1185">Reference proteome</keyword>
<dbReference type="InterPro" id="IPR044587">
    <property type="entry name" value="HSP21-like"/>
</dbReference>
<comment type="caution">
    <text evidence="11">The sequence shown here is derived from an EMBL/GenBank/DDBJ whole genome shotgun (WGS) entry which is preliminary data.</text>
</comment>
<feature type="region of interest" description="Disordered" evidence="8">
    <location>
        <begin position="208"/>
        <end position="233"/>
    </location>
</feature>
<dbReference type="InterPro" id="IPR008978">
    <property type="entry name" value="HSP20-like_chaperone"/>
</dbReference>
<feature type="region of interest" description="Disordered" evidence="8">
    <location>
        <begin position="95"/>
        <end position="139"/>
    </location>
</feature>
<dbReference type="SUPFAM" id="SSF49764">
    <property type="entry name" value="HSP20-like chaperones"/>
    <property type="match status" value="1"/>
</dbReference>
<dbReference type="PROSITE" id="PS50808">
    <property type="entry name" value="ZF_BED"/>
    <property type="match status" value="1"/>
</dbReference>
<keyword evidence="2 5" id="KW-0863">Zinc-finger</keyword>
<evidence type="ECO:0000256" key="7">
    <source>
        <dbReference type="RuleBase" id="RU003616"/>
    </source>
</evidence>
<evidence type="ECO:0000256" key="3">
    <source>
        <dbReference type="ARBA" id="ARBA00022833"/>
    </source>
</evidence>
<dbReference type="GO" id="GO:0003677">
    <property type="term" value="F:DNA binding"/>
    <property type="evidence" value="ECO:0007669"/>
    <property type="project" value="InterPro"/>
</dbReference>
<dbReference type="GO" id="GO:0008270">
    <property type="term" value="F:zinc ion binding"/>
    <property type="evidence" value="ECO:0007669"/>
    <property type="project" value="UniProtKB-KW"/>
</dbReference>
<keyword evidence="3" id="KW-0862">Zinc</keyword>
<dbReference type="EMBL" id="SZYD01000018">
    <property type="protein sequence ID" value="KAD2803981.1"/>
    <property type="molecule type" value="Genomic_DNA"/>
</dbReference>
<dbReference type="Pfam" id="PF00011">
    <property type="entry name" value="HSP20"/>
    <property type="match status" value="1"/>
</dbReference>
<protein>
    <recommendedName>
        <fullName evidence="13">SHSP domain-containing protein</fullName>
    </recommendedName>
</protein>
<evidence type="ECO:0000259" key="10">
    <source>
        <dbReference type="PROSITE" id="PS50808"/>
    </source>
</evidence>
<gene>
    <name evidence="11" type="ORF">E3N88_37358</name>
</gene>
<dbReference type="InterPro" id="IPR003656">
    <property type="entry name" value="Znf_BED"/>
</dbReference>
<dbReference type="GO" id="GO:0009408">
    <property type="term" value="P:response to heat"/>
    <property type="evidence" value="ECO:0007669"/>
    <property type="project" value="InterPro"/>
</dbReference>
<proteinExistence type="inferred from homology"/>
<evidence type="ECO:0000256" key="4">
    <source>
        <dbReference type="ARBA" id="ARBA00023016"/>
    </source>
</evidence>
<keyword evidence="4" id="KW-0346">Stress response</keyword>
<sequence length="337" mass="38099">MDLVPSLEVQPQSQSSVQSSLRSKKDITWKYVTEAQDETGRKFFTCTFCDNTFRGGGINRMKQHLAGIKGNVATCLKVPPDVKFLMKNVFEGSSQKGKEKRCSELNEDEEAQTSTPQTTQKKRKTSTTPGNLLSYFSPGMHNVTQPSIKERIHTTDLAVDRASTKTPQQKQPIKKRVVQPTPIVVWDGFPTARTVQQMMDTMETLMEEPPSYDGSLEPQDDSTGSYSRGRTPWEIKGGEEDYKMRFDMPGMTKEDVKVWVEEKMLVLKAEKVKKDNNGESVDDHDWSPESFGKYSFRIGLPENIQFENIKAEVRDGVLYVTIPKAPVSSKILDINVQ</sequence>
<reference evidence="11 12" key="1">
    <citation type="submission" date="2019-05" db="EMBL/GenBank/DDBJ databases">
        <title>Mikania micrantha, genome provides insights into the molecular mechanism of rapid growth.</title>
        <authorList>
            <person name="Liu B."/>
        </authorList>
    </citation>
    <scope>NUCLEOTIDE SEQUENCE [LARGE SCALE GENOMIC DNA]</scope>
    <source>
        <strain evidence="11">NLD-2019</strain>
        <tissue evidence="11">Leaf</tissue>
    </source>
</reference>
<evidence type="ECO:0000259" key="9">
    <source>
        <dbReference type="PROSITE" id="PS01031"/>
    </source>
</evidence>
<evidence type="ECO:0000256" key="6">
    <source>
        <dbReference type="PROSITE-ProRule" id="PRU00285"/>
    </source>
</evidence>
<evidence type="ECO:0008006" key="13">
    <source>
        <dbReference type="Google" id="ProtNLM"/>
    </source>
</evidence>
<evidence type="ECO:0000256" key="1">
    <source>
        <dbReference type="ARBA" id="ARBA00022723"/>
    </source>
</evidence>
<dbReference type="Gene3D" id="2.60.40.790">
    <property type="match status" value="1"/>
</dbReference>
<dbReference type="Proteomes" id="UP000326396">
    <property type="component" value="Linkage Group LG8"/>
</dbReference>
<feature type="domain" description="BED-type" evidence="10">
    <location>
        <begin position="23"/>
        <end position="82"/>
    </location>
</feature>
<dbReference type="AlphaFoldDB" id="A0A5N6LQZ9"/>
<organism evidence="11 12">
    <name type="scientific">Mikania micrantha</name>
    <name type="common">bitter vine</name>
    <dbReference type="NCBI Taxonomy" id="192012"/>
    <lineage>
        <taxon>Eukaryota</taxon>
        <taxon>Viridiplantae</taxon>
        <taxon>Streptophyta</taxon>
        <taxon>Embryophyta</taxon>
        <taxon>Tracheophyta</taxon>
        <taxon>Spermatophyta</taxon>
        <taxon>Magnoliopsida</taxon>
        <taxon>eudicotyledons</taxon>
        <taxon>Gunneridae</taxon>
        <taxon>Pentapetalae</taxon>
        <taxon>asterids</taxon>
        <taxon>campanulids</taxon>
        <taxon>Asterales</taxon>
        <taxon>Asteraceae</taxon>
        <taxon>Asteroideae</taxon>
        <taxon>Heliantheae alliance</taxon>
        <taxon>Eupatorieae</taxon>
        <taxon>Mikania</taxon>
    </lineage>
</organism>
<feature type="domain" description="SHSP" evidence="9">
    <location>
        <begin position="224"/>
        <end position="337"/>
    </location>
</feature>